<dbReference type="GeneID" id="5896048"/>
<dbReference type="Pfam" id="PF13848">
    <property type="entry name" value="Thioredoxin_6"/>
    <property type="match status" value="1"/>
</dbReference>
<protein>
    <recommendedName>
        <fullName evidence="3">Thioredoxin domain-containing protein</fullName>
    </recommendedName>
</protein>
<sequence length="499" mass="56484">MMAPLSSTSRVLWTAALVLLVGGQYGSRSFQGGSVTLVAAEEVEEPVIQLTDENFDHVLSDYEVVLVNFYADWCRFSQMLKPVYKQAAQLLGSSVNAKLGQVNCEDPRAQHKKSENGITKYPTIKVYRNGKALRSEYRGARTPTAIEAFVRELLADAVFNAQSSEEVDKFVAQHHKAVVGNFASEEHPFVSTFRDIGEGMRDECRFVSRFGPVAGGQDFKFEFRTKADYHTFGGELTEEAFRTWATEECTPLVREITFSNGEELTEEGLPFIILFYNPSDMHAVQQFTRVVRNHLAKFRGIVNFITADGTLFTHPLQHVGKSRADLPILAADTFRHMYLFKNFKRIHRDGVLESFINDILSGKMHQELHNPQLRRDAGQDPYADVYNDYEDEPDPDARKETIKEQLEDAQQLKQQQEKNAQAVQDAESASQRKAQDFINQKKEQAARTGGVHATEAVEAKASKEHEEADTEHAVPVRVRSVMNRLSPSNNRYTLLRDEL</sequence>
<reference evidence="4 5" key="1">
    <citation type="journal article" date="2008" name="Nature">
        <title>The genome of the choanoflagellate Monosiga brevicollis and the origin of metazoans.</title>
        <authorList>
            <consortium name="JGI Sequencing"/>
            <person name="King N."/>
            <person name="Westbrook M.J."/>
            <person name="Young S.L."/>
            <person name="Kuo A."/>
            <person name="Abedin M."/>
            <person name="Chapman J."/>
            <person name="Fairclough S."/>
            <person name="Hellsten U."/>
            <person name="Isogai Y."/>
            <person name="Letunic I."/>
            <person name="Marr M."/>
            <person name="Pincus D."/>
            <person name="Putnam N."/>
            <person name="Rokas A."/>
            <person name="Wright K.J."/>
            <person name="Zuzow R."/>
            <person name="Dirks W."/>
            <person name="Good M."/>
            <person name="Goodstein D."/>
            <person name="Lemons D."/>
            <person name="Li W."/>
            <person name="Lyons J.B."/>
            <person name="Morris A."/>
            <person name="Nichols S."/>
            <person name="Richter D.J."/>
            <person name="Salamov A."/>
            <person name="Bork P."/>
            <person name="Lim W.A."/>
            <person name="Manning G."/>
            <person name="Miller W.T."/>
            <person name="McGinnis W."/>
            <person name="Shapiro H."/>
            <person name="Tjian R."/>
            <person name="Grigoriev I.V."/>
            <person name="Rokhsar D."/>
        </authorList>
    </citation>
    <scope>NUCLEOTIDE SEQUENCE [LARGE SCALE GENOMIC DNA]</scope>
    <source>
        <strain evidence="5">MX1 / ATCC 50154</strain>
    </source>
</reference>
<dbReference type="InParanoid" id="A9VDI0"/>
<name>A9VDI0_MONBE</name>
<dbReference type="PROSITE" id="PS51352">
    <property type="entry name" value="THIOREDOXIN_2"/>
    <property type="match status" value="1"/>
</dbReference>
<dbReference type="PANTHER" id="PTHR46295:SF1">
    <property type="entry name" value="ENDOPLASMIC RETICULUM RESIDENT PROTEIN 44"/>
    <property type="match status" value="1"/>
</dbReference>
<dbReference type="CDD" id="cd02961">
    <property type="entry name" value="PDI_a_family"/>
    <property type="match status" value="1"/>
</dbReference>
<feature type="chain" id="PRO_5002743146" description="Thioredoxin domain-containing protein" evidence="2">
    <location>
        <begin position="24"/>
        <end position="499"/>
    </location>
</feature>
<dbReference type="SUPFAM" id="SSF52833">
    <property type="entry name" value="Thioredoxin-like"/>
    <property type="match status" value="3"/>
</dbReference>
<dbReference type="AlphaFoldDB" id="A9VDI0"/>
<keyword evidence="2" id="KW-0732">Signal</keyword>
<dbReference type="GO" id="GO:0005793">
    <property type="term" value="C:endoplasmic reticulum-Golgi intermediate compartment"/>
    <property type="evidence" value="ECO:0000318"/>
    <property type="project" value="GO_Central"/>
</dbReference>
<feature type="region of interest" description="Disordered" evidence="1">
    <location>
        <begin position="372"/>
        <end position="397"/>
    </location>
</feature>
<dbReference type="CDD" id="cd02981">
    <property type="entry name" value="PDI_b_family"/>
    <property type="match status" value="1"/>
</dbReference>
<dbReference type="FunCoup" id="A9VDI0">
    <property type="interactions" value="1083"/>
</dbReference>
<dbReference type="InterPro" id="IPR052643">
    <property type="entry name" value="ERP44"/>
</dbReference>
<dbReference type="Proteomes" id="UP000001357">
    <property type="component" value="Unassembled WGS sequence"/>
</dbReference>
<feature type="compositionally biased region" description="Basic and acidic residues" evidence="1">
    <location>
        <begin position="455"/>
        <end position="474"/>
    </location>
</feature>
<gene>
    <name evidence="4" type="ORF">MONBRDRAFT_39286</name>
</gene>
<feature type="compositionally biased region" description="Basic and acidic residues" evidence="1">
    <location>
        <begin position="433"/>
        <end position="445"/>
    </location>
</feature>
<evidence type="ECO:0000313" key="5">
    <source>
        <dbReference type="Proteomes" id="UP000001357"/>
    </source>
</evidence>
<dbReference type="GO" id="GO:0006457">
    <property type="term" value="P:protein folding"/>
    <property type="evidence" value="ECO:0000318"/>
    <property type="project" value="GO_Central"/>
</dbReference>
<feature type="domain" description="Thioredoxin" evidence="3">
    <location>
        <begin position="39"/>
        <end position="155"/>
    </location>
</feature>
<dbReference type="InterPro" id="IPR036249">
    <property type="entry name" value="Thioredoxin-like_sf"/>
</dbReference>
<dbReference type="GO" id="GO:0003756">
    <property type="term" value="F:protein disulfide isomerase activity"/>
    <property type="evidence" value="ECO:0000318"/>
    <property type="project" value="GO_Central"/>
</dbReference>
<dbReference type="KEGG" id="mbr:MONBRDRAFT_39286"/>
<dbReference type="EMBL" id="CH991588">
    <property type="protein sequence ID" value="EDQ84371.1"/>
    <property type="molecule type" value="Genomic_DNA"/>
</dbReference>
<feature type="region of interest" description="Disordered" evidence="1">
    <location>
        <begin position="409"/>
        <end position="475"/>
    </location>
</feature>
<proteinExistence type="predicted"/>
<dbReference type="eggNOG" id="KOG0912">
    <property type="taxonomic scope" value="Eukaryota"/>
</dbReference>
<dbReference type="STRING" id="81824.A9VDI0"/>
<evidence type="ECO:0000259" key="3">
    <source>
        <dbReference type="PROSITE" id="PS51352"/>
    </source>
</evidence>
<accession>A9VDI0</accession>
<evidence type="ECO:0000256" key="1">
    <source>
        <dbReference type="SAM" id="MobiDB-lite"/>
    </source>
</evidence>
<dbReference type="OMA" id="DWCRFSN"/>
<feature type="signal peptide" evidence="2">
    <location>
        <begin position="1"/>
        <end position="23"/>
    </location>
</feature>
<dbReference type="RefSeq" id="XP_001750772.1">
    <property type="nucleotide sequence ID" value="XM_001750720.1"/>
</dbReference>
<feature type="compositionally biased region" description="Low complexity" evidence="1">
    <location>
        <begin position="409"/>
        <end position="422"/>
    </location>
</feature>
<dbReference type="Pfam" id="PF00085">
    <property type="entry name" value="Thioredoxin"/>
    <property type="match status" value="1"/>
</dbReference>
<keyword evidence="5" id="KW-1185">Reference proteome</keyword>
<dbReference type="InterPro" id="IPR013766">
    <property type="entry name" value="Thioredoxin_domain"/>
</dbReference>
<dbReference type="GO" id="GO:0005789">
    <property type="term" value="C:endoplasmic reticulum membrane"/>
    <property type="evidence" value="ECO:0000318"/>
    <property type="project" value="GO_Central"/>
</dbReference>
<dbReference type="PANTHER" id="PTHR46295">
    <property type="entry name" value="ENDOPLASMIC RETICULUM RESIDENT PROTEIN 44"/>
    <property type="match status" value="1"/>
</dbReference>
<evidence type="ECO:0000256" key="2">
    <source>
        <dbReference type="SAM" id="SignalP"/>
    </source>
</evidence>
<organism evidence="4 5">
    <name type="scientific">Monosiga brevicollis</name>
    <name type="common">Choanoflagellate</name>
    <dbReference type="NCBI Taxonomy" id="81824"/>
    <lineage>
        <taxon>Eukaryota</taxon>
        <taxon>Choanoflagellata</taxon>
        <taxon>Craspedida</taxon>
        <taxon>Salpingoecidae</taxon>
        <taxon>Monosiga</taxon>
    </lineage>
</organism>
<evidence type="ECO:0000313" key="4">
    <source>
        <dbReference type="EMBL" id="EDQ84371.1"/>
    </source>
</evidence>
<dbReference type="Gene3D" id="3.40.30.10">
    <property type="entry name" value="Glutaredoxin"/>
    <property type="match status" value="3"/>
</dbReference>